<dbReference type="PANTHER" id="PTHR43591">
    <property type="entry name" value="METHYLTRANSFERASE"/>
    <property type="match status" value="1"/>
</dbReference>
<dbReference type="InterPro" id="IPR029063">
    <property type="entry name" value="SAM-dependent_MTases_sf"/>
</dbReference>
<evidence type="ECO:0000313" key="2">
    <source>
        <dbReference type="EMBL" id="SMD31485.1"/>
    </source>
</evidence>
<accession>A0A8G2L8I5</accession>
<evidence type="ECO:0000313" key="3">
    <source>
        <dbReference type="Proteomes" id="UP000192315"/>
    </source>
</evidence>
<dbReference type="InterPro" id="IPR041698">
    <property type="entry name" value="Methyltransf_25"/>
</dbReference>
<dbReference type="RefSeq" id="WP_084273173.1">
    <property type="nucleotide sequence ID" value="NZ_FWYE01000004.1"/>
</dbReference>
<dbReference type="Pfam" id="PF13649">
    <property type="entry name" value="Methyltransf_25"/>
    <property type="match status" value="1"/>
</dbReference>
<keyword evidence="3" id="KW-1185">Reference proteome</keyword>
<dbReference type="GO" id="GO:0032259">
    <property type="term" value="P:methylation"/>
    <property type="evidence" value="ECO:0007669"/>
    <property type="project" value="UniProtKB-KW"/>
</dbReference>
<proteinExistence type="predicted"/>
<dbReference type="AlphaFoldDB" id="A0A8G2L8I5"/>
<dbReference type="EMBL" id="FWYE01000004">
    <property type="protein sequence ID" value="SMD31485.1"/>
    <property type="molecule type" value="Genomic_DNA"/>
</dbReference>
<dbReference type="Proteomes" id="UP000192315">
    <property type="component" value="Unassembled WGS sequence"/>
</dbReference>
<dbReference type="GO" id="GO:0008168">
    <property type="term" value="F:methyltransferase activity"/>
    <property type="evidence" value="ECO:0007669"/>
    <property type="project" value="UniProtKB-KW"/>
</dbReference>
<protein>
    <submittedName>
        <fullName evidence="2">Methyltransferase, FkbM family</fullName>
    </submittedName>
</protein>
<keyword evidence="2" id="KW-0808">Transferase</keyword>
<comment type="caution">
    <text evidence="2">The sequence shown here is derived from an EMBL/GenBank/DDBJ whole genome shotgun (WGS) entry which is preliminary data.</text>
</comment>
<feature type="domain" description="Methyltransferase" evidence="1">
    <location>
        <begin position="46"/>
        <end position="136"/>
    </location>
</feature>
<sequence length="196" mass="22835">MDYYMEGEEKFGMLTTMFYNSIAWRLLKKLYKFSINRLDGLSPSTIMDIGAGPGRFSLMVAKKFPGARIYCVDPSPYMVETERKLFKKNNINAVCVQGSSREVPLNEKFDLIITSLSYHHWLEKEKSLDYLSSLLNINGSIFIFEFLRESYKSPFQFMYREHSLSINDAKNIHLKNCETMIDTDKNFIAVKITRTL</sequence>
<name>A0A8G2L8I5_PICTO</name>
<dbReference type="CDD" id="cd02440">
    <property type="entry name" value="AdoMet_MTases"/>
    <property type="match status" value="1"/>
</dbReference>
<gene>
    <name evidence="2" type="ORF">SAMN02745355_1430</name>
</gene>
<organism evidence="2 3">
    <name type="scientific">Picrophilus torridus (strain ATCC 700027 / DSM 9790 / JCM 10055 / NBRC 100828 / KAW 2/3)</name>
    <dbReference type="NCBI Taxonomy" id="1122961"/>
    <lineage>
        <taxon>Archaea</taxon>
        <taxon>Methanobacteriati</taxon>
        <taxon>Thermoplasmatota</taxon>
        <taxon>Thermoplasmata</taxon>
        <taxon>Thermoplasmatales</taxon>
        <taxon>Picrophilaceae</taxon>
        <taxon>Picrophilus</taxon>
    </lineage>
</organism>
<dbReference type="Gene3D" id="3.40.50.150">
    <property type="entry name" value="Vaccinia Virus protein VP39"/>
    <property type="match status" value="1"/>
</dbReference>
<dbReference type="SUPFAM" id="SSF53335">
    <property type="entry name" value="S-adenosyl-L-methionine-dependent methyltransferases"/>
    <property type="match status" value="1"/>
</dbReference>
<keyword evidence="2" id="KW-0489">Methyltransferase</keyword>
<evidence type="ECO:0000259" key="1">
    <source>
        <dbReference type="Pfam" id="PF13649"/>
    </source>
</evidence>
<reference evidence="2 3" key="1">
    <citation type="submission" date="2017-04" db="EMBL/GenBank/DDBJ databases">
        <authorList>
            <person name="Varghese N."/>
            <person name="Submissions S."/>
        </authorList>
    </citation>
    <scope>NUCLEOTIDE SEQUENCE [LARGE SCALE GENOMIC DNA]</scope>
    <source>
        <strain evidence="2 3">DSM 9789</strain>
    </source>
</reference>